<dbReference type="SMART" id="SM01130">
    <property type="entry name" value="DHDPS"/>
    <property type="match status" value="1"/>
</dbReference>
<dbReference type="SUPFAM" id="SSF51569">
    <property type="entry name" value="Aldolase"/>
    <property type="match status" value="1"/>
</dbReference>
<dbReference type="STRING" id="1874317.BKP64_15605"/>
<evidence type="ECO:0008006" key="4">
    <source>
        <dbReference type="Google" id="ProtNLM"/>
    </source>
</evidence>
<dbReference type="InterPro" id="IPR002220">
    <property type="entry name" value="DapA-like"/>
</dbReference>
<keyword evidence="1" id="KW-0456">Lyase</keyword>
<proteinExistence type="predicted"/>
<accession>A0A1D9GPE8</accession>
<dbReference type="EMBL" id="CP017715">
    <property type="protein sequence ID" value="AOY89479.1"/>
    <property type="molecule type" value="Genomic_DNA"/>
</dbReference>
<evidence type="ECO:0000313" key="2">
    <source>
        <dbReference type="EMBL" id="AOY89479.1"/>
    </source>
</evidence>
<keyword evidence="3" id="KW-1185">Reference proteome</keyword>
<name>A0A1D9GPE8_9GAMM</name>
<protein>
    <recommendedName>
        <fullName evidence="4">Dihydrodipicolinate synthase family protein</fullName>
    </recommendedName>
</protein>
<dbReference type="GO" id="GO:0016829">
    <property type="term" value="F:lyase activity"/>
    <property type="evidence" value="ECO:0007669"/>
    <property type="project" value="UniProtKB-KW"/>
</dbReference>
<dbReference type="KEGG" id="msq:BKP64_15605"/>
<sequence>MPLSSAELIADPIGCYPQATVACFDPTRGDLPRRQLDETRTRTFLECLAAAGAPAALIASSTGQGHLRTVDELAAWFRCAAEASTRDMLLMGLLRPEDGIDANRRLLDLLADLHYPVVFLRPGTDLPGQASDEQVSDNLAPIIAAAAERGLAIGLYSISDVSGLPLSAESAAKVLSCEGGEHIVAVKVTETDYDKSTARFLAHPALSRLKIVQGWDPHLSRALRDGPRFDVEGRQRAGITSGLMSLAVHQYLHILDAVARGDWDEVAAAQQSTDVIFRAMQDDPGHFADLQRAKFIMGLGHPLTGRISDEEVERVFDALAHLSRHGDRQRIARSLDLMGDGPFHDQLRRFQNGNTAISC</sequence>
<evidence type="ECO:0000256" key="1">
    <source>
        <dbReference type="ARBA" id="ARBA00023239"/>
    </source>
</evidence>
<gene>
    <name evidence="2" type="ORF">BKP64_15605</name>
</gene>
<dbReference type="OrthoDB" id="244103at2"/>
<reference evidence="2 3" key="1">
    <citation type="submission" date="2016-10" db="EMBL/GenBank/DDBJ databases">
        <title>Marinobacter salinus sp. nov., a moderately halophilic bacterium isolated from a tidal flat environment.</title>
        <authorList>
            <person name="Park S.-J."/>
        </authorList>
    </citation>
    <scope>NUCLEOTIDE SEQUENCE [LARGE SCALE GENOMIC DNA]</scope>
    <source>
        <strain evidence="2 3">Hb8</strain>
    </source>
</reference>
<dbReference type="InterPro" id="IPR013785">
    <property type="entry name" value="Aldolase_TIM"/>
</dbReference>
<organism evidence="2 3">
    <name type="scientific">Marinobacter salinus</name>
    <dbReference type="NCBI Taxonomy" id="1874317"/>
    <lineage>
        <taxon>Bacteria</taxon>
        <taxon>Pseudomonadati</taxon>
        <taxon>Pseudomonadota</taxon>
        <taxon>Gammaproteobacteria</taxon>
        <taxon>Pseudomonadales</taxon>
        <taxon>Marinobacteraceae</taxon>
        <taxon>Marinobacter</taxon>
    </lineage>
</organism>
<evidence type="ECO:0000313" key="3">
    <source>
        <dbReference type="Proteomes" id="UP000177445"/>
    </source>
</evidence>
<dbReference type="AlphaFoldDB" id="A0A1D9GPE8"/>
<dbReference type="RefSeq" id="WP_070972177.1">
    <property type="nucleotide sequence ID" value="NZ_CP017715.1"/>
</dbReference>
<dbReference type="Proteomes" id="UP000177445">
    <property type="component" value="Chromosome"/>
</dbReference>
<dbReference type="Gene3D" id="3.20.20.70">
    <property type="entry name" value="Aldolase class I"/>
    <property type="match status" value="1"/>
</dbReference>